<dbReference type="Proteomes" id="UP000694388">
    <property type="component" value="Unplaced"/>
</dbReference>
<dbReference type="AlphaFoldDB" id="A0A8C4WYJ7"/>
<comment type="subcellular location">
    <subcellularLocation>
        <location evidence="1">Membrane</location>
        <topology evidence="1">Multi-pass membrane protein</topology>
    </subcellularLocation>
</comment>
<organism evidence="8 9">
    <name type="scientific">Eptatretus burgeri</name>
    <name type="common">Inshore hagfish</name>
    <dbReference type="NCBI Taxonomy" id="7764"/>
    <lineage>
        <taxon>Eukaryota</taxon>
        <taxon>Metazoa</taxon>
        <taxon>Chordata</taxon>
        <taxon>Craniata</taxon>
        <taxon>Vertebrata</taxon>
        <taxon>Cyclostomata</taxon>
        <taxon>Myxini</taxon>
        <taxon>Myxiniformes</taxon>
        <taxon>Myxinidae</taxon>
        <taxon>Eptatretinae</taxon>
        <taxon>Eptatretus</taxon>
    </lineage>
</organism>
<feature type="transmembrane region" description="Helical" evidence="6">
    <location>
        <begin position="365"/>
        <end position="383"/>
    </location>
</feature>
<dbReference type="PANTHER" id="PTHR43568">
    <property type="entry name" value="P PROTEIN"/>
    <property type="match status" value="1"/>
</dbReference>
<evidence type="ECO:0000313" key="9">
    <source>
        <dbReference type="Proteomes" id="UP000694388"/>
    </source>
</evidence>
<dbReference type="InterPro" id="IPR051475">
    <property type="entry name" value="Diverse_Ion_Transporter"/>
</dbReference>
<keyword evidence="3 6" id="KW-0812">Transmembrane</keyword>
<feature type="transmembrane region" description="Helical" evidence="6">
    <location>
        <begin position="323"/>
        <end position="345"/>
    </location>
</feature>
<evidence type="ECO:0000256" key="1">
    <source>
        <dbReference type="ARBA" id="ARBA00004141"/>
    </source>
</evidence>
<keyword evidence="5 6" id="KW-0472">Membrane</keyword>
<feature type="transmembrane region" description="Helical" evidence="6">
    <location>
        <begin position="266"/>
        <end position="288"/>
    </location>
</feature>
<dbReference type="Pfam" id="PF03600">
    <property type="entry name" value="CitMHS"/>
    <property type="match status" value="1"/>
</dbReference>
<dbReference type="GO" id="GO:0030318">
    <property type="term" value="P:melanocyte differentiation"/>
    <property type="evidence" value="ECO:0007669"/>
    <property type="project" value="TreeGrafter"/>
</dbReference>
<feature type="transmembrane region" description="Helical" evidence="6">
    <location>
        <begin position="66"/>
        <end position="84"/>
    </location>
</feature>
<dbReference type="OMA" id="WRHLSDE"/>
<feature type="transmembrane region" description="Helical" evidence="6">
    <location>
        <begin position="31"/>
        <end position="54"/>
    </location>
</feature>
<evidence type="ECO:0000256" key="6">
    <source>
        <dbReference type="SAM" id="Phobius"/>
    </source>
</evidence>
<feature type="domain" description="Citrate transporter-like" evidence="7">
    <location>
        <begin position="14"/>
        <end position="419"/>
    </location>
</feature>
<dbReference type="InterPro" id="IPR004680">
    <property type="entry name" value="Cit_transptr-like_dom"/>
</dbReference>
<sequence>MLGSLCALAALTAVGDKPSLTSVIGWVDWETLALLFGMMIMVAVFSETGFFEWCAVMACRLSKGRVWTMIILLCLFAAIFSAFLDNVTTMLLFTPVTIRLCEVLNLKARYILIAEVLFTNIGGAATAVGDPPNVIIVSNRRLKRQGIDFAGFTLHMSVGVAAVLLVAIPFLRLLLQKTNVHNREPSSIVELRHEIQVWKMAAQKISPASREETTVKCLLIQKVLSLEHLLKNSLKLYERQLSQEAPDWQASIQELQKRHQITDKFLLAKCFFIIASVIAVFFLSPFFPGVHLDLGWTAIIGAIWLLVLADVQDFEVILHRIEWSTLLFFASLFVLMEALAHLELINYIVEQTAALIKVVPPEHRFTVALILVLWVASLVSSLVDNIPFTTTMIPVILSLSEDKDLSLPLQPLVWALALGACLGGNGTLIGASANVVCAGIAERHGYGFSFLQFFK</sequence>
<evidence type="ECO:0000256" key="2">
    <source>
        <dbReference type="ARBA" id="ARBA00022448"/>
    </source>
</evidence>
<dbReference type="GO" id="GO:0055085">
    <property type="term" value="P:transmembrane transport"/>
    <property type="evidence" value="ECO:0007669"/>
    <property type="project" value="InterPro"/>
</dbReference>
<dbReference type="CDD" id="cd01116">
    <property type="entry name" value="P_permease"/>
    <property type="match status" value="1"/>
</dbReference>
<keyword evidence="9" id="KW-1185">Reference proteome</keyword>
<keyword evidence="2" id="KW-0813">Transport</keyword>
<evidence type="ECO:0000259" key="7">
    <source>
        <dbReference type="Pfam" id="PF03600"/>
    </source>
</evidence>
<dbReference type="GO" id="GO:0042438">
    <property type="term" value="P:melanin biosynthetic process"/>
    <property type="evidence" value="ECO:0007669"/>
    <property type="project" value="TreeGrafter"/>
</dbReference>
<dbReference type="GO" id="GO:0033162">
    <property type="term" value="C:melanosome membrane"/>
    <property type="evidence" value="ECO:0007669"/>
    <property type="project" value="TreeGrafter"/>
</dbReference>
<proteinExistence type="predicted"/>
<reference evidence="8" key="2">
    <citation type="submission" date="2025-09" db="UniProtKB">
        <authorList>
            <consortium name="Ensembl"/>
        </authorList>
    </citation>
    <scope>IDENTIFICATION</scope>
</reference>
<dbReference type="Ensembl" id="ENSEBUT00000020861.1">
    <property type="protein sequence ID" value="ENSEBUP00000020285.1"/>
    <property type="gene ID" value="ENSEBUG00000012583.1"/>
</dbReference>
<dbReference type="PANTHER" id="PTHR43568:SF1">
    <property type="entry name" value="P PROTEIN"/>
    <property type="match status" value="1"/>
</dbReference>
<feature type="transmembrane region" description="Helical" evidence="6">
    <location>
        <begin position="152"/>
        <end position="175"/>
    </location>
</feature>
<dbReference type="GeneTree" id="ENSGT01030000234550"/>
<name>A0A8C4WYJ7_EPTBU</name>
<evidence type="ECO:0000313" key="8">
    <source>
        <dbReference type="Ensembl" id="ENSEBUP00000020285.1"/>
    </source>
</evidence>
<evidence type="ECO:0000256" key="4">
    <source>
        <dbReference type="ARBA" id="ARBA00022989"/>
    </source>
</evidence>
<protein>
    <submittedName>
        <fullName evidence="8">Oculocutaneous albinism II</fullName>
    </submittedName>
</protein>
<evidence type="ECO:0000256" key="5">
    <source>
        <dbReference type="ARBA" id="ARBA00023136"/>
    </source>
</evidence>
<reference evidence="8" key="1">
    <citation type="submission" date="2025-08" db="UniProtKB">
        <authorList>
            <consortium name="Ensembl"/>
        </authorList>
    </citation>
    <scope>IDENTIFICATION</scope>
</reference>
<evidence type="ECO:0000256" key="3">
    <source>
        <dbReference type="ARBA" id="ARBA00022692"/>
    </source>
</evidence>
<feature type="transmembrane region" description="Helical" evidence="6">
    <location>
        <begin position="294"/>
        <end position="311"/>
    </location>
</feature>
<accession>A0A8C4WYJ7</accession>
<keyword evidence="4 6" id="KW-1133">Transmembrane helix</keyword>